<evidence type="ECO:0000259" key="2">
    <source>
        <dbReference type="Pfam" id="PF03478"/>
    </source>
</evidence>
<keyword evidence="4" id="KW-1185">Reference proteome</keyword>
<gene>
    <name evidence="3" type="ORF">QYE76_027880</name>
</gene>
<evidence type="ECO:0000313" key="3">
    <source>
        <dbReference type="EMBL" id="KAK1604207.1"/>
    </source>
</evidence>
<dbReference type="AlphaFoldDB" id="A0AAD8QKS0"/>
<dbReference type="PANTHER" id="PTHR33110">
    <property type="entry name" value="F-BOX/KELCH-REPEAT PROTEIN-RELATED"/>
    <property type="match status" value="1"/>
</dbReference>
<dbReference type="PANTHER" id="PTHR33110:SF78">
    <property type="entry name" value="OS06G0148900 PROTEIN"/>
    <property type="match status" value="1"/>
</dbReference>
<reference evidence="3" key="1">
    <citation type="submission" date="2023-07" db="EMBL/GenBank/DDBJ databases">
        <title>A chromosome-level genome assembly of Lolium multiflorum.</title>
        <authorList>
            <person name="Chen Y."/>
            <person name="Copetti D."/>
            <person name="Kolliker R."/>
            <person name="Studer B."/>
        </authorList>
    </citation>
    <scope>NUCLEOTIDE SEQUENCE</scope>
    <source>
        <strain evidence="3">02402/16</strain>
        <tissue evidence="3">Leaf</tissue>
    </source>
</reference>
<name>A0AAD8QKS0_LOLMU</name>
<protein>
    <recommendedName>
        <fullName evidence="2">KIB1-4 beta-propeller domain-containing protein</fullName>
    </recommendedName>
</protein>
<comment type="caution">
    <text evidence="3">The sequence shown here is derived from an EMBL/GenBank/DDBJ whole genome shotgun (WGS) entry which is preliminary data.</text>
</comment>
<dbReference type="InterPro" id="IPR005174">
    <property type="entry name" value="KIB1-4_b-propeller"/>
</dbReference>
<feature type="region of interest" description="Disordered" evidence="1">
    <location>
        <begin position="82"/>
        <end position="135"/>
    </location>
</feature>
<dbReference type="Pfam" id="PF03478">
    <property type="entry name" value="Beta-prop_KIB1-4"/>
    <property type="match status" value="1"/>
</dbReference>
<dbReference type="EMBL" id="JAUUTY010000007">
    <property type="protein sequence ID" value="KAK1604207.1"/>
    <property type="molecule type" value="Genomic_DNA"/>
</dbReference>
<dbReference type="Proteomes" id="UP001231189">
    <property type="component" value="Unassembled WGS sequence"/>
</dbReference>
<organism evidence="3 4">
    <name type="scientific">Lolium multiflorum</name>
    <name type="common">Italian ryegrass</name>
    <name type="synonym">Lolium perenne subsp. multiflorum</name>
    <dbReference type="NCBI Taxonomy" id="4521"/>
    <lineage>
        <taxon>Eukaryota</taxon>
        <taxon>Viridiplantae</taxon>
        <taxon>Streptophyta</taxon>
        <taxon>Embryophyta</taxon>
        <taxon>Tracheophyta</taxon>
        <taxon>Spermatophyta</taxon>
        <taxon>Magnoliopsida</taxon>
        <taxon>Liliopsida</taxon>
        <taxon>Poales</taxon>
        <taxon>Poaceae</taxon>
        <taxon>BOP clade</taxon>
        <taxon>Pooideae</taxon>
        <taxon>Poodae</taxon>
        <taxon>Poeae</taxon>
        <taxon>Poeae Chloroplast Group 2 (Poeae type)</taxon>
        <taxon>Loliodinae</taxon>
        <taxon>Loliinae</taxon>
        <taxon>Lolium</taxon>
    </lineage>
</organism>
<evidence type="ECO:0000313" key="4">
    <source>
        <dbReference type="Proteomes" id="UP001231189"/>
    </source>
</evidence>
<accession>A0AAD8QKS0</accession>
<evidence type="ECO:0000256" key="1">
    <source>
        <dbReference type="SAM" id="MobiDB-lite"/>
    </source>
</evidence>
<feature type="domain" description="KIB1-4 beta-propeller" evidence="2">
    <location>
        <begin position="168"/>
        <end position="280"/>
    </location>
</feature>
<feature type="compositionally biased region" description="Low complexity" evidence="1">
    <location>
        <begin position="92"/>
        <end position="109"/>
    </location>
</feature>
<feature type="compositionally biased region" description="Polar residues" evidence="1">
    <location>
        <begin position="110"/>
        <end position="121"/>
    </location>
</feature>
<sequence length="314" mass="34267">MSVSSRVSTGSTLFLVHRDGTCSQMSPSRASSATIRPTAFQFRRNRHRADNIVRKAVVSDRLVAVLKSTGRNNVVISTTHLGGSRTALRAASPSTLRSSKGSSTSSPPTYINTNASSTSWTPAMGGSHPSAAYPASGGTITATRIHTTSILANNDDDGEGGSYGDDLLVQRDYLVVSGDRLLMVRRKMDSMLTYLRHKRTRWFEVFEAVGLNGGRGRWAEVDTLMGRALFVSQGSSESLSASGAGVREDCIYFMNEKDKYTDMSDKKIYENPFRDYGVYNMRGRTMAPFLASETLAPPTTCDGPWSPTWLFPTT</sequence>
<proteinExistence type="predicted"/>